<name>M0QS40_9ACTN</name>
<dbReference type="STRING" id="1223545.GS4_41_00280"/>
<gene>
    <name evidence="5" type="ORF">GS4_41_00280</name>
</gene>
<comment type="similarity">
    <text evidence="1">Belongs to the FAD-binding monooxygenase family.</text>
</comment>
<keyword evidence="5" id="KW-0503">Monooxygenase</keyword>
<reference evidence="5 6" key="1">
    <citation type="submission" date="2013-01" db="EMBL/GenBank/DDBJ databases">
        <title>Whole genome shotgun sequence of Gordonia soli NBRC 108243.</title>
        <authorList>
            <person name="Isaki-Nakamura S."/>
            <person name="Hosoyama A."/>
            <person name="Tsuchikane K."/>
            <person name="Ando Y."/>
            <person name="Baba S."/>
            <person name="Ohji S."/>
            <person name="Hamada M."/>
            <person name="Tamura T."/>
            <person name="Yamazoe A."/>
            <person name="Yamazaki S."/>
            <person name="Fujita N."/>
        </authorList>
    </citation>
    <scope>NUCLEOTIDE SEQUENCE [LARGE SCALE GENOMIC DNA]</scope>
    <source>
        <strain evidence="5 6">NBRC 108243</strain>
    </source>
</reference>
<dbReference type="PRINTS" id="PR00469">
    <property type="entry name" value="PNDRDTASEII"/>
</dbReference>
<dbReference type="PANTHER" id="PTHR42877:SF4">
    <property type="entry name" value="FAD_NAD(P)-BINDING DOMAIN-CONTAINING PROTEIN-RELATED"/>
    <property type="match status" value="1"/>
</dbReference>
<dbReference type="EMBL" id="BANX01000041">
    <property type="protein sequence ID" value="GAC70782.1"/>
    <property type="molecule type" value="Genomic_DNA"/>
</dbReference>
<keyword evidence="6" id="KW-1185">Reference proteome</keyword>
<evidence type="ECO:0000256" key="3">
    <source>
        <dbReference type="ARBA" id="ARBA00022827"/>
    </source>
</evidence>
<dbReference type="eggNOG" id="COG2072">
    <property type="taxonomic scope" value="Bacteria"/>
</dbReference>
<keyword evidence="4" id="KW-0560">Oxidoreductase</keyword>
<organism evidence="5 6">
    <name type="scientific">Gordonia soli NBRC 108243</name>
    <dbReference type="NCBI Taxonomy" id="1223545"/>
    <lineage>
        <taxon>Bacteria</taxon>
        <taxon>Bacillati</taxon>
        <taxon>Actinomycetota</taxon>
        <taxon>Actinomycetes</taxon>
        <taxon>Mycobacteriales</taxon>
        <taxon>Gordoniaceae</taxon>
        <taxon>Gordonia</taxon>
    </lineage>
</organism>
<dbReference type="InterPro" id="IPR051209">
    <property type="entry name" value="FAD-bind_Monooxygenase_sf"/>
</dbReference>
<protein>
    <submittedName>
        <fullName evidence="5">Putative flavin-containing monooxygenase</fullName>
    </submittedName>
</protein>
<keyword evidence="2" id="KW-0285">Flavoprotein</keyword>
<evidence type="ECO:0000313" key="5">
    <source>
        <dbReference type="EMBL" id="GAC70782.1"/>
    </source>
</evidence>
<comment type="caution">
    <text evidence="5">The sequence shown here is derived from an EMBL/GenBank/DDBJ whole genome shotgun (WGS) entry which is preliminary data.</text>
</comment>
<evidence type="ECO:0000256" key="4">
    <source>
        <dbReference type="ARBA" id="ARBA00023002"/>
    </source>
</evidence>
<dbReference type="Pfam" id="PF00743">
    <property type="entry name" value="FMO-like"/>
    <property type="match status" value="1"/>
</dbReference>
<sequence>MTTVQYNLYGVTMTTNDVQIAIIGAGFSGLGAAIKLTQNGFDDYVVLDRGEDFGGTWRDNTYPGAACDVPSRLYSFSFAQNPDWSRTYSHQPEIHRYINSVAAEHDIASKTRFRTEVLSARWQEDLGRWVLTIEHAGERSELRAEFLLGAVGPLCEPNLPDIKGIDSFQGEIIHSARWDDDYDFAGKRVAVIGTGASAIQLVPKLAKVAGRLDVYQRTAPWIVPRTERPYTAAEKWAAKKVPGYQSAVRGSIYAGNEFVAFGLTYSPKALKPVELLCRANIRKGIGDPELRRKATPTFQVGCKRILRSNDWYPALDRRNVDLVTDGIDHVGEAGIVSRDGTQRDVDVIVVATGFHVTDSPVFEKIIGVDGRSMAGVWSEIGMQGYKGSFINGFPNMMLMIGPSTGLGHTSMVYMIESQLNYLVDYLKTVRAQRITRTEVKLDSQRQYNNGIQHDLRNSVWVNGGCASWYKDANGNITTLWPGFTFNFRRATKKFDIGAYDVVRGNGTSVTPAPSAPSSTVTA</sequence>
<keyword evidence="3" id="KW-0274">FAD</keyword>
<dbReference type="PANTHER" id="PTHR42877">
    <property type="entry name" value="L-ORNITHINE N(5)-MONOOXYGENASE-RELATED"/>
    <property type="match status" value="1"/>
</dbReference>
<evidence type="ECO:0000256" key="2">
    <source>
        <dbReference type="ARBA" id="ARBA00022630"/>
    </source>
</evidence>
<proteinExistence type="inferred from homology"/>
<dbReference type="SUPFAM" id="SSF51905">
    <property type="entry name" value="FAD/NAD(P)-binding domain"/>
    <property type="match status" value="2"/>
</dbReference>
<dbReference type="GO" id="GO:0004499">
    <property type="term" value="F:N,N-dimethylaniline monooxygenase activity"/>
    <property type="evidence" value="ECO:0007669"/>
    <property type="project" value="InterPro"/>
</dbReference>
<evidence type="ECO:0000313" key="6">
    <source>
        <dbReference type="Proteomes" id="UP000011666"/>
    </source>
</evidence>
<accession>M0QS40</accession>
<dbReference type="GO" id="GO:0050660">
    <property type="term" value="F:flavin adenine dinucleotide binding"/>
    <property type="evidence" value="ECO:0007669"/>
    <property type="project" value="InterPro"/>
</dbReference>
<dbReference type="AlphaFoldDB" id="M0QS40"/>
<dbReference type="GO" id="GO:0050661">
    <property type="term" value="F:NADP binding"/>
    <property type="evidence" value="ECO:0007669"/>
    <property type="project" value="InterPro"/>
</dbReference>
<dbReference type="InterPro" id="IPR020946">
    <property type="entry name" value="Flavin_mOase-like"/>
</dbReference>
<dbReference type="Proteomes" id="UP000011666">
    <property type="component" value="Unassembled WGS sequence"/>
</dbReference>
<evidence type="ECO:0000256" key="1">
    <source>
        <dbReference type="ARBA" id="ARBA00010139"/>
    </source>
</evidence>
<dbReference type="InterPro" id="IPR036188">
    <property type="entry name" value="FAD/NAD-bd_sf"/>
</dbReference>
<dbReference type="Gene3D" id="3.50.50.60">
    <property type="entry name" value="FAD/NAD(P)-binding domain"/>
    <property type="match status" value="2"/>
</dbReference>